<evidence type="ECO:0000256" key="3">
    <source>
        <dbReference type="ARBA" id="ARBA00022833"/>
    </source>
</evidence>
<evidence type="ECO:0000256" key="6">
    <source>
        <dbReference type="ARBA" id="ARBA00048905"/>
    </source>
</evidence>
<keyword evidence="1" id="KW-0808">Transferase</keyword>
<reference evidence="10" key="1">
    <citation type="submission" date="2025-08" db="UniProtKB">
        <authorList>
            <consortium name="RefSeq"/>
        </authorList>
    </citation>
    <scope>IDENTIFICATION</scope>
    <source>
        <tissue evidence="10">Testes</tissue>
    </source>
</reference>
<gene>
    <name evidence="10" type="primary">LOC102808754</name>
</gene>
<dbReference type="Proteomes" id="UP000694865">
    <property type="component" value="Unplaced"/>
</dbReference>
<evidence type="ECO:0000313" key="9">
    <source>
        <dbReference type="Proteomes" id="UP000694865"/>
    </source>
</evidence>
<dbReference type="PANTHER" id="PTHR11085">
    <property type="entry name" value="NAD-DEPENDENT PROTEIN DEACYLASE SIRTUIN-5, MITOCHONDRIAL-RELATED"/>
    <property type="match status" value="1"/>
</dbReference>
<sequence length="133" mass="15126">KNIVVLTGAGISTSAGIPDFRSPESGLYDNLQKYNLPNPQAIFEIGYFKENPEPFFTLAKELYPGSFKPTICHYFIKLLSDKNLLLRNYTQNVDSLERIAGVPGDKMVEAHGTFHTGHCLGECRREYTHEWMR</sequence>
<dbReference type="PANTHER" id="PTHR11085:SF6">
    <property type="entry name" value="NAD-DEPENDENT PROTEIN DEACETYLASE SIRTUIN-2"/>
    <property type="match status" value="1"/>
</dbReference>
<feature type="non-terminal residue" evidence="10">
    <location>
        <position position="1"/>
    </location>
</feature>
<comment type="caution">
    <text evidence="7">Lacks conserved residue(s) required for the propagation of feature annotation.</text>
</comment>
<accession>A0ABM0MAI1</accession>
<evidence type="ECO:0000256" key="2">
    <source>
        <dbReference type="ARBA" id="ARBA00022723"/>
    </source>
</evidence>
<dbReference type="GeneID" id="102808754"/>
<keyword evidence="9" id="KW-1185">Reference proteome</keyword>
<feature type="non-terminal residue" evidence="10">
    <location>
        <position position="133"/>
    </location>
</feature>
<dbReference type="InterPro" id="IPR026590">
    <property type="entry name" value="Ssirtuin_cat_dom"/>
</dbReference>
<organism evidence="9 10">
    <name type="scientific">Saccoglossus kowalevskii</name>
    <name type="common">Acorn worm</name>
    <dbReference type="NCBI Taxonomy" id="10224"/>
    <lineage>
        <taxon>Eukaryota</taxon>
        <taxon>Metazoa</taxon>
        <taxon>Hemichordata</taxon>
        <taxon>Enteropneusta</taxon>
        <taxon>Harrimaniidae</taxon>
        <taxon>Saccoglossus</taxon>
    </lineage>
</organism>
<evidence type="ECO:0000259" key="8">
    <source>
        <dbReference type="PROSITE" id="PS50305"/>
    </source>
</evidence>
<keyword evidence="2" id="KW-0479">Metal-binding</keyword>
<dbReference type="InterPro" id="IPR029035">
    <property type="entry name" value="DHS-like_NAD/FAD-binding_dom"/>
</dbReference>
<dbReference type="Pfam" id="PF02146">
    <property type="entry name" value="SIR2"/>
    <property type="match status" value="1"/>
</dbReference>
<dbReference type="SUPFAM" id="SSF52467">
    <property type="entry name" value="DHS-like NAD/FAD-binding domain"/>
    <property type="match status" value="1"/>
</dbReference>
<name>A0ABM0MAI1_SACKO</name>
<proteinExistence type="predicted"/>
<evidence type="ECO:0000256" key="7">
    <source>
        <dbReference type="PROSITE-ProRule" id="PRU00236"/>
    </source>
</evidence>
<evidence type="ECO:0000313" key="10">
    <source>
        <dbReference type="RefSeq" id="XP_006817022.1"/>
    </source>
</evidence>
<evidence type="ECO:0000256" key="1">
    <source>
        <dbReference type="ARBA" id="ARBA00022679"/>
    </source>
</evidence>
<dbReference type="Gene3D" id="3.40.50.1220">
    <property type="entry name" value="TPP-binding domain"/>
    <property type="match status" value="1"/>
</dbReference>
<dbReference type="RefSeq" id="XP_006817022.1">
    <property type="nucleotide sequence ID" value="XM_006816959.1"/>
</dbReference>
<evidence type="ECO:0000256" key="4">
    <source>
        <dbReference type="ARBA" id="ARBA00023027"/>
    </source>
</evidence>
<dbReference type="InterPro" id="IPR050134">
    <property type="entry name" value="NAD-dep_sirtuin_deacylases"/>
</dbReference>
<comment type="catalytic activity">
    <reaction evidence="5">
        <text>N(6)-hexadecanoyl-L-lysyl-[protein] + NAD(+) + H2O = 2''-O-hexadecanoyl-ADP-D-ribose + nicotinamide + L-lysyl-[protein]</text>
        <dbReference type="Rhea" id="RHEA:70563"/>
        <dbReference type="Rhea" id="RHEA-COMP:9752"/>
        <dbReference type="Rhea" id="RHEA-COMP:14175"/>
        <dbReference type="ChEBI" id="CHEBI:15377"/>
        <dbReference type="ChEBI" id="CHEBI:17154"/>
        <dbReference type="ChEBI" id="CHEBI:29969"/>
        <dbReference type="ChEBI" id="CHEBI:57540"/>
        <dbReference type="ChEBI" id="CHEBI:138936"/>
        <dbReference type="ChEBI" id="CHEBI:189673"/>
    </reaction>
    <physiologicalReaction direction="left-to-right" evidence="5">
        <dbReference type="Rhea" id="RHEA:70564"/>
    </physiologicalReaction>
</comment>
<protein>
    <submittedName>
        <fullName evidence="10">NAD-dependent protein deacetylase sirtuin-2-like</fullName>
    </submittedName>
</protein>
<keyword evidence="3" id="KW-0862">Zinc</keyword>
<feature type="domain" description="Deacetylase sirtuin-type" evidence="8">
    <location>
        <begin position="1"/>
        <end position="133"/>
    </location>
</feature>
<evidence type="ECO:0000256" key="5">
    <source>
        <dbReference type="ARBA" id="ARBA00048378"/>
    </source>
</evidence>
<dbReference type="InterPro" id="IPR003000">
    <property type="entry name" value="Sirtuin"/>
</dbReference>
<dbReference type="PROSITE" id="PS50305">
    <property type="entry name" value="SIRTUIN"/>
    <property type="match status" value="1"/>
</dbReference>
<comment type="catalytic activity">
    <reaction evidence="6">
        <text>N(6)-tetradecanoyl-L-lysyl-[protein] + NAD(+) + H2O = 2''-O-tetradecanoyl-ADP-D-ribose + nicotinamide + L-lysyl-[protein]</text>
        <dbReference type="Rhea" id="RHEA:70567"/>
        <dbReference type="Rhea" id="RHEA-COMP:9752"/>
        <dbReference type="Rhea" id="RHEA-COMP:15437"/>
        <dbReference type="ChEBI" id="CHEBI:15377"/>
        <dbReference type="ChEBI" id="CHEBI:17154"/>
        <dbReference type="ChEBI" id="CHEBI:29969"/>
        <dbReference type="ChEBI" id="CHEBI:57540"/>
        <dbReference type="ChEBI" id="CHEBI:141129"/>
        <dbReference type="ChEBI" id="CHEBI:189674"/>
    </reaction>
    <physiologicalReaction direction="left-to-right" evidence="6">
        <dbReference type="Rhea" id="RHEA:70568"/>
    </physiologicalReaction>
</comment>
<keyword evidence="4" id="KW-0520">NAD</keyword>